<dbReference type="OrthoDB" id="9814202at2"/>
<dbReference type="InterPro" id="IPR003018">
    <property type="entry name" value="GAF"/>
</dbReference>
<reference evidence="2 3" key="1">
    <citation type="journal article" date="2016" name="Int. J. Syst. Evol. Microbiol.">
        <title>Arsenicitalea aurantiaca gen. nov., sp. nov., a new member of the family Hyphomicrobiaceae, isolated from high-arsenic sediment.</title>
        <authorList>
            <person name="Mu Y."/>
            <person name="Zhou L."/>
            <person name="Zeng X.C."/>
            <person name="Liu L."/>
            <person name="Pan Y."/>
            <person name="Chen X."/>
            <person name="Wang J."/>
            <person name="Li S."/>
            <person name="Li W.J."/>
            <person name="Wang Y."/>
        </authorList>
    </citation>
    <scope>NUCLEOTIDE SEQUENCE [LARGE SCALE GENOMIC DNA]</scope>
    <source>
        <strain evidence="2 3">42-50</strain>
    </source>
</reference>
<dbReference type="AlphaFoldDB" id="A0A433X5Q4"/>
<evidence type="ECO:0000313" key="2">
    <source>
        <dbReference type="EMBL" id="RUT29415.1"/>
    </source>
</evidence>
<name>A0A433X5Q4_9HYPH</name>
<protein>
    <submittedName>
        <fullName evidence="2">EAL domain-containing protein</fullName>
    </submittedName>
</protein>
<dbReference type="Pfam" id="PF01590">
    <property type="entry name" value="GAF"/>
    <property type="match status" value="1"/>
</dbReference>
<dbReference type="Gene3D" id="3.30.450.40">
    <property type="match status" value="1"/>
</dbReference>
<dbReference type="SUPFAM" id="SSF55781">
    <property type="entry name" value="GAF domain-like"/>
    <property type="match status" value="1"/>
</dbReference>
<dbReference type="InterPro" id="IPR050706">
    <property type="entry name" value="Cyclic-di-GMP_PDE-like"/>
</dbReference>
<dbReference type="InterPro" id="IPR029016">
    <property type="entry name" value="GAF-like_dom_sf"/>
</dbReference>
<dbReference type="PANTHER" id="PTHR33121">
    <property type="entry name" value="CYCLIC DI-GMP PHOSPHODIESTERASE PDEF"/>
    <property type="match status" value="1"/>
</dbReference>
<dbReference type="Proteomes" id="UP000281547">
    <property type="component" value="Unassembled WGS sequence"/>
</dbReference>
<organism evidence="2 3">
    <name type="scientific">Arsenicitalea aurantiaca</name>
    <dbReference type="NCBI Taxonomy" id="1783274"/>
    <lineage>
        <taxon>Bacteria</taxon>
        <taxon>Pseudomonadati</taxon>
        <taxon>Pseudomonadota</taxon>
        <taxon>Alphaproteobacteria</taxon>
        <taxon>Hyphomicrobiales</taxon>
        <taxon>Devosiaceae</taxon>
        <taxon>Arsenicitalea</taxon>
    </lineage>
</organism>
<feature type="domain" description="EAL" evidence="1">
    <location>
        <begin position="132"/>
        <end position="374"/>
    </location>
</feature>
<dbReference type="CDD" id="cd01948">
    <property type="entry name" value="EAL"/>
    <property type="match status" value="1"/>
</dbReference>
<dbReference type="SUPFAM" id="SSF141868">
    <property type="entry name" value="EAL domain-like"/>
    <property type="match status" value="1"/>
</dbReference>
<comment type="caution">
    <text evidence="2">The sequence shown here is derived from an EMBL/GenBank/DDBJ whole genome shotgun (WGS) entry which is preliminary data.</text>
</comment>
<dbReference type="GO" id="GO:0071111">
    <property type="term" value="F:cyclic-guanylate-specific phosphodiesterase activity"/>
    <property type="evidence" value="ECO:0007669"/>
    <property type="project" value="InterPro"/>
</dbReference>
<dbReference type="EMBL" id="RZNJ01000005">
    <property type="protein sequence ID" value="RUT29415.1"/>
    <property type="molecule type" value="Genomic_DNA"/>
</dbReference>
<dbReference type="Pfam" id="PF00563">
    <property type="entry name" value="EAL"/>
    <property type="match status" value="1"/>
</dbReference>
<gene>
    <name evidence="2" type="ORF">EMQ25_14965</name>
</gene>
<keyword evidence="3" id="KW-1185">Reference proteome</keyword>
<sequence>MDIAFVSEFAAGRRYFRYVDTRVDEPRIAVGQSMPLSEGYCIRVVEGSLPELITDTARHPEARALPETSQFRIGAHMGVPIRLASGRIYGSFCCISHAPKPGLDDRDLAMLRAFADLTALQIERESELADSRATKIERVRGAISRGLIGTVYQPIYALAENRLTGFECLSRFGGEDARTPDLWFAEAAEVGLGPELEMAAIRIALRALPALPPDLRLALNVSPETILTGALSELLAGAPAERIELEITEHAHVADYDALSRELGPLRARGLQLAVDDAGAGYASLRHILLLAPDLIKLDVSLTRDIDTDPARRAMASALIGFAGETRSAIIAEGVETPGELEALRALGVGRAQGYHLGRPMALTDAVALAKTRR</sequence>
<accession>A0A433X5Q4</accession>
<dbReference type="PANTHER" id="PTHR33121:SF76">
    <property type="entry name" value="SIGNALING PROTEIN"/>
    <property type="match status" value="1"/>
</dbReference>
<dbReference type="InterPro" id="IPR035919">
    <property type="entry name" value="EAL_sf"/>
</dbReference>
<evidence type="ECO:0000313" key="3">
    <source>
        <dbReference type="Proteomes" id="UP000281547"/>
    </source>
</evidence>
<dbReference type="Gene3D" id="3.20.20.450">
    <property type="entry name" value="EAL domain"/>
    <property type="match status" value="1"/>
</dbReference>
<evidence type="ECO:0000259" key="1">
    <source>
        <dbReference type="PROSITE" id="PS50883"/>
    </source>
</evidence>
<dbReference type="InterPro" id="IPR001633">
    <property type="entry name" value="EAL_dom"/>
</dbReference>
<proteinExistence type="predicted"/>
<dbReference type="PROSITE" id="PS50883">
    <property type="entry name" value="EAL"/>
    <property type="match status" value="1"/>
</dbReference>
<dbReference type="SMART" id="SM00052">
    <property type="entry name" value="EAL"/>
    <property type="match status" value="1"/>
</dbReference>